<dbReference type="Pfam" id="PF03466">
    <property type="entry name" value="LysR_substrate"/>
    <property type="match status" value="1"/>
</dbReference>
<keyword evidence="4" id="KW-0804">Transcription</keyword>
<dbReference type="PANTHER" id="PTHR30126">
    <property type="entry name" value="HTH-TYPE TRANSCRIPTIONAL REGULATOR"/>
    <property type="match status" value="1"/>
</dbReference>
<dbReference type="GO" id="GO:0003700">
    <property type="term" value="F:DNA-binding transcription factor activity"/>
    <property type="evidence" value="ECO:0007669"/>
    <property type="project" value="InterPro"/>
</dbReference>
<evidence type="ECO:0000256" key="1">
    <source>
        <dbReference type="ARBA" id="ARBA00009437"/>
    </source>
</evidence>
<dbReference type="InterPro" id="IPR036390">
    <property type="entry name" value="WH_DNA-bd_sf"/>
</dbReference>
<sequence>MRARRSKDMIAWEASGLVMTLADSLRDIRYFVAVYEERSFTAAAEREGATQSGVSQHIRKLEARAGMALFLRGPAQVQPTPAADLYYRHCVEVLRLNDAAGQALRVYAGGLDGTCSIGLMPTMTRCVLAGALVRFHERHPNVIVRIVEAYSAALLQQVRTGDVAFAIVPAGGDMHGLRAQPFARTPELLVTAGGGADHRRPVRLADLPPLRIVTPAAQNARAQTLRAYLAASRARIAATMELDTMFATLDLVARTDWVAILPGVLMASDAAPGRYTIRPLADPPLALDLVAVQASSRALPAAAAAFLAVLAEETARLGAVWDDAAP</sequence>
<dbReference type="FunFam" id="1.10.10.10:FF:000001">
    <property type="entry name" value="LysR family transcriptional regulator"/>
    <property type="match status" value="1"/>
</dbReference>
<dbReference type="AlphaFoldDB" id="A0A0D6P7Q5"/>
<protein>
    <submittedName>
        <fullName evidence="6">Transcriptional regulator LysR</fullName>
    </submittedName>
</protein>
<keyword evidence="7" id="KW-1185">Reference proteome</keyword>
<proteinExistence type="inferred from homology"/>
<evidence type="ECO:0000313" key="7">
    <source>
        <dbReference type="Proteomes" id="UP000032680"/>
    </source>
</evidence>
<dbReference type="CDD" id="cd05466">
    <property type="entry name" value="PBP2_LTTR_substrate"/>
    <property type="match status" value="1"/>
</dbReference>
<name>A0A0D6P7Q5_9PROT</name>
<evidence type="ECO:0000259" key="5">
    <source>
        <dbReference type="PROSITE" id="PS50931"/>
    </source>
</evidence>
<dbReference type="PRINTS" id="PR00039">
    <property type="entry name" value="HTHLYSR"/>
</dbReference>
<dbReference type="RefSeq" id="WP_241771132.1">
    <property type="nucleotide sequence ID" value="NZ_BANB01000186.1"/>
</dbReference>
<feature type="domain" description="HTH lysR-type" evidence="5">
    <location>
        <begin position="23"/>
        <end position="80"/>
    </location>
</feature>
<evidence type="ECO:0000313" key="6">
    <source>
        <dbReference type="EMBL" id="GAN76899.1"/>
    </source>
</evidence>
<organism evidence="6 7">
    <name type="scientific">Acidisphaera rubrifaciens HS-AP3</name>
    <dbReference type="NCBI Taxonomy" id="1231350"/>
    <lineage>
        <taxon>Bacteria</taxon>
        <taxon>Pseudomonadati</taxon>
        <taxon>Pseudomonadota</taxon>
        <taxon>Alphaproteobacteria</taxon>
        <taxon>Acetobacterales</taxon>
        <taxon>Acetobacteraceae</taxon>
        <taxon>Acidisphaera</taxon>
    </lineage>
</organism>
<dbReference type="InterPro" id="IPR005119">
    <property type="entry name" value="LysR_subst-bd"/>
</dbReference>
<keyword evidence="2" id="KW-0805">Transcription regulation</keyword>
<dbReference type="GO" id="GO:0000976">
    <property type="term" value="F:transcription cis-regulatory region binding"/>
    <property type="evidence" value="ECO:0007669"/>
    <property type="project" value="TreeGrafter"/>
</dbReference>
<accession>A0A0D6P7Q5</accession>
<dbReference type="Gene3D" id="1.10.10.10">
    <property type="entry name" value="Winged helix-like DNA-binding domain superfamily/Winged helix DNA-binding domain"/>
    <property type="match status" value="1"/>
</dbReference>
<dbReference type="SUPFAM" id="SSF46785">
    <property type="entry name" value="Winged helix' DNA-binding domain"/>
    <property type="match status" value="1"/>
</dbReference>
<dbReference type="SUPFAM" id="SSF53850">
    <property type="entry name" value="Periplasmic binding protein-like II"/>
    <property type="match status" value="1"/>
</dbReference>
<evidence type="ECO:0000256" key="4">
    <source>
        <dbReference type="ARBA" id="ARBA00023163"/>
    </source>
</evidence>
<dbReference type="PANTHER" id="PTHR30126:SF98">
    <property type="entry name" value="HTH-TYPE TRANSCRIPTIONAL ACTIVATOR BAUR"/>
    <property type="match status" value="1"/>
</dbReference>
<keyword evidence="3" id="KW-0238">DNA-binding</keyword>
<comment type="similarity">
    <text evidence="1">Belongs to the LysR transcriptional regulatory family.</text>
</comment>
<dbReference type="InterPro" id="IPR036388">
    <property type="entry name" value="WH-like_DNA-bd_sf"/>
</dbReference>
<dbReference type="PROSITE" id="PS50931">
    <property type="entry name" value="HTH_LYSR"/>
    <property type="match status" value="1"/>
</dbReference>
<dbReference type="Proteomes" id="UP000032680">
    <property type="component" value="Unassembled WGS sequence"/>
</dbReference>
<dbReference type="EMBL" id="BANB01000186">
    <property type="protein sequence ID" value="GAN76899.1"/>
    <property type="molecule type" value="Genomic_DNA"/>
</dbReference>
<comment type="caution">
    <text evidence="6">The sequence shown here is derived from an EMBL/GenBank/DDBJ whole genome shotgun (WGS) entry which is preliminary data.</text>
</comment>
<evidence type="ECO:0000256" key="2">
    <source>
        <dbReference type="ARBA" id="ARBA00023015"/>
    </source>
</evidence>
<reference evidence="6 7" key="1">
    <citation type="submission" date="2012-11" db="EMBL/GenBank/DDBJ databases">
        <title>Whole genome sequence of Acidisphaera rubrifaciens HS-AP3.</title>
        <authorList>
            <person name="Azuma Y."/>
            <person name="Higashiura N."/>
            <person name="Hirakawa H."/>
            <person name="Matsushita K."/>
        </authorList>
    </citation>
    <scope>NUCLEOTIDE SEQUENCE [LARGE SCALE GENOMIC DNA]</scope>
    <source>
        <strain evidence="6 7">HS-AP3</strain>
    </source>
</reference>
<dbReference type="Gene3D" id="3.40.190.290">
    <property type="match status" value="1"/>
</dbReference>
<dbReference type="InterPro" id="IPR000847">
    <property type="entry name" value="LysR_HTH_N"/>
</dbReference>
<evidence type="ECO:0000256" key="3">
    <source>
        <dbReference type="ARBA" id="ARBA00023125"/>
    </source>
</evidence>
<dbReference type="Pfam" id="PF00126">
    <property type="entry name" value="HTH_1"/>
    <property type="match status" value="1"/>
</dbReference>
<gene>
    <name evidence="6" type="ORF">Asru_0186_03</name>
</gene>